<keyword evidence="2" id="KW-1185">Reference proteome</keyword>
<dbReference type="OrthoDB" id="956451at2"/>
<comment type="caution">
    <text evidence="1">The sequence shown here is derived from an EMBL/GenBank/DDBJ whole genome shotgun (WGS) entry which is preliminary data.</text>
</comment>
<dbReference type="Proteomes" id="UP000035553">
    <property type="component" value="Unassembled WGS sequence"/>
</dbReference>
<evidence type="ECO:0000313" key="1">
    <source>
        <dbReference type="EMBL" id="KLI03600.1"/>
    </source>
</evidence>
<gene>
    <name evidence="1" type="ORF">SINU_01905</name>
</gene>
<dbReference type="STRING" id="1069536.SINU_01905"/>
<proteinExistence type="predicted"/>
<name>A0A0U1QS19_9BACL</name>
<reference evidence="1 2" key="1">
    <citation type="journal article" date="2011" name="J. Bacteriol.">
        <title>Draft genome sequence of Sporolactobacillus inulinus strain CASD, an efficient D-lactic acid-producing bacterium with high-concentration lactate tolerance capability.</title>
        <authorList>
            <person name="Yu B."/>
            <person name="Su F."/>
            <person name="Wang L."/>
            <person name="Xu K."/>
            <person name="Zhao B."/>
            <person name="Xu P."/>
        </authorList>
    </citation>
    <scope>NUCLEOTIDE SEQUENCE [LARGE SCALE GENOMIC DNA]</scope>
    <source>
        <strain evidence="1 2">CASD</strain>
    </source>
</reference>
<accession>A0A0U1QS19</accession>
<dbReference type="AlphaFoldDB" id="A0A0U1QS19"/>
<dbReference type="Pfam" id="PF18928">
    <property type="entry name" value="DUF5677"/>
    <property type="match status" value="1"/>
</dbReference>
<sequence>MIENQSEKAAESICRDLFENHLYFKFIVDPKGNQKQRARAYHYSYLQDQLHLVNTLLSKKEDGRQIRRFMGIENRDGDLEKLEKERLRISNSLQREEFKNIKLEWDYLVKKKNINYPKWYSLFKGPRNIRELAARCGHLPEYLTLYNILSTQVHTTNVLHQIENVNGVAFLRNLRIQDNPDLVLQFSRSLGTFSLLEYVNFVLPEQTESIRKWTISNIIK</sequence>
<organism evidence="1 2">
    <name type="scientific">Sporolactobacillus inulinus CASD</name>
    <dbReference type="NCBI Taxonomy" id="1069536"/>
    <lineage>
        <taxon>Bacteria</taxon>
        <taxon>Bacillati</taxon>
        <taxon>Bacillota</taxon>
        <taxon>Bacilli</taxon>
        <taxon>Bacillales</taxon>
        <taxon>Sporolactobacillaceae</taxon>
        <taxon>Sporolactobacillus</taxon>
    </lineage>
</organism>
<protein>
    <submittedName>
        <fullName evidence="1">Uncharacterized protein</fullName>
    </submittedName>
</protein>
<dbReference type="InterPro" id="IPR043733">
    <property type="entry name" value="DUF5677"/>
</dbReference>
<dbReference type="EMBL" id="AFVQ02000023">
    <property type="protein sequence ID" value="KLI03600.1"/>
    <property type="molecule type" value="Genomic_DNA"/>
</dbReference>
<dbReference type="RefSeq" id="WP_010026822.1">
    <property type="nucleotide sequence ID" value="NZ_AFVQ02000023.1"/>
</dbReference>
<evidence type="ECO:0000313" key="2">
    <source>
        <dbReference type="Proteomes" id="UP000035553"/>
    </source>
</evidence>